<dbReference type="AlphaFoldDB" id="A0A1E1XKJ3"/>
<accession>A0A1E1XKJ3</accession>
<feature type="non-terminal residue" evidence="1">
    <location>
        <position position="1"/>
    </location>
</feature>
<dbReference type="EMBL" id="GFAA01003597">
    <property type="protein sequence ID" value="JAT99837.1"/>
    <property type="molecule type" value="mRNA"/>
</dbReference>
<proteinExistence type="evidence at transcript level"/>
<protein>
    <submittedName>
        <fullName evidence="1">Putative tick transposon</fullName>
    </submittedName>
</protein>
<evidence type="ECO:0000313" key="1">
    <source>
        <dbReference type="EMBL" id="JAT99837.1"/>
    </source>
</evidence>
<reference evidence="1" key="1">
    <citation type="submission" date="2016-09" db="EMBL/GenBank/DDBJ databases">
        <authorList>
            <person name="Capua I."/>
            <person name="De Benedictis P."/>
            <person name="Joannis T."/>
            <person name="Lombin L.H."/>
            <person name="Cattoli G."/>
        </authorList>
    </citation>
    <scope>NUCLEOTIDE SEQUENCE</scope>
</reference>
<sequence length="77" mass="8603">EHEKCLDNGSGTNMVVHCKSCKCSPILNKTEVIGRSKDALTRELIEAFHIKKKGPDCVSTPSVKMYSNEYNFLDSLI</sequence>
<reference evidence="1" key="2">
    <citation type="journal article" date="2017" name="Front. Cell. Infect. Microbiol.">
        <title>Analysis of the Salivary Gland Transcriptome of Unfed and Partially Fed Amblyomma sculptum Ticks and Descriptive Proteome of the Saliva.</title>
        <authorList>
            <person name="Esteves E."/>
            <person name="Maruyama S.R."/>
            <person name="Kawahara R."/>
            <person name="Fujita A."/>
            <person name="Martins L.A."/>
            <person name="Righi A.A."/>
            <person name="Costa F.B."/>
            <person name="Palmisano G."/>
            <person name="Labruna M.B."/>
            <person name="Sa-Nunes A."/>
            <person name="Ribeiro J.M.C."/>
            <person name="Fogaca A.C."/>
        </authorList>
    </citation>
    <scope>NUCLEOTIDE SEQUENCE</scope>
</reference>
<name>A0A1E1XKJ3_AMBSC</name>
<organism evidence="1">
    <name type="scientific">Amblyomma sculptum</name>
    <name type="common">Tick</name>
    <dbReference type="NCBI Taxonomy" id="1581419"/>
    <lineage>
        <taxon>Eukaryota</taxon>
        <taxon>Metazoa</taxon>
        <taxon>Ecdysozoa</taxon>
        <taxon>Arthropoda</taxon>
        <taxon>Chelicerata</taxon>
        <taxon>Arachnida</taxon>
        <taxon>Acari</taxon>
        <taxon>Parasitiformes</taxon>
        <taxon>Ixodida</taxon>
        <taxon>Ixodoidea</taxon>
        <taxon>Ixodidae</taxon>
        <taxon>Amblyomminae</taxon>
        <taxon>Amblyomma</taxon>
    </lineage>
</organism>